<dbReference type="RefSeq" id="WP_099622552.1">
    <property type="nucleotide sequence ID" value="NZ_CP024201.1"/>
</dbReference>
<dbReference type="InterPro" id="IPR014710">
    <property type="entry name" value="RmlC-like_jellyroll"/>
</dbReference>
<gene>
    <name evidence="2" type="ORF">CSW64_13165</name>
</gene>
<dbReference type="OrthoDB" id="479699at2"/>
<dbReference type="EMBL" id="CP024201">
    <property type="protein sequence ID" value="ATQ43301.1"/>
    <property type="molecule type" value="Genomic_DNA"/>
</dbReference>
<dbReference type="KEGG" id="cmb:CSW64_13165"/>
<evidence type="ECO:0000259" key="1">
    <source>
        <dbReference type="PROSITE" id="PS51184"/>
    </source>
</evidence>
<dbReference type="PANTHER" id="PTHR12461:SF105">
    <property type="entry name" value="HYPOXIA-INDUCIBLE FACTOR 1-ALPHA INHIBITOR"/>
    <property type="match status" value="1"/>
</dbReference>
<reference evidence="2 3" key="1">
    <citation type="submission" date="2017-10" db="EMBL/GenBank/DDBJ databases">
        <title>Genome sequence of Caulobacter mirabilis FWC38.</title>
        <authorList>
            <person name="Fiebig A."/>
            <person name="Crosson S."/>
        </authorList>
    </citation>
    <scope>NUCLEOTIDE SEQUENCE [LARGE SCALE GENOMIC DNA]</scope>
    <source>
        <strain evidence="2 3">FWC 38</strain>
    </source>
</reference>
<dbReference type="Pfam" id="PF13621">
    <property type="entry name" value="Cupin_8"/>
    <property type="match status" value="1"/>
</dbReference>
<dbReference type="SUPFAM" id="SSF51197">
    <property type="entry name" value="Clavaminate synthase-like"/>
    <property type="match status" value="1"/>
</dbReference>
<dbReference type="Proteomes" id="UP000228945">
    <property type="component" value="Chromosome"/>
</dbReference>
<dbReference type="Gene3D" id="2.60.120.10">
    <property type="entry name" value="Jelly Rolls"/>
    <property type="match status" value="1"/>
</dbReference>
<evidence type="ECO:0000313" key="3">
    <source>
        <dbReference type="Proteomes" id="UP000228945"/>
    </source>
</evidence>
<sequence>MTPIEALEGVTSARFHQEIIPAARPVILRGLVRDWPIVEAGRRSPEALRDYLMGFDAGGPAPILEGPPEIAGRFFYDAAMNGFNFRKGTAGLAQVFETLLAHAGDERPPALALQSLPVRGGLPGLEADNPMPLLNNAIEPRIWLGNRVIVAAHHDPTENIACVAAGRRRFTLFPPEQVANLYMGPFEMTPAGVAISMVDFDAPDRAAHPRFAEAEAAALVADLEPGDAIYIPYLWWHHVRSLDPVNLLVNYWWTPPAPGRGGPQEALFHAMVAIKALPEPHRRAWKAMFDHYVFELDGPAAEHLPPKRRGVLGELTPQMLRDVRTAIARSLAR</sequence>
<keyword evidence="3" id="KW-1185">Reference proteome</keyword>
<dbReference type="InterPro" id="IPR041667">
    <property type="entry name" value="Cupin_8"/>
</dbReference>
<dbReference type="InterPro" id="IPR003347">
    <property type="entry name" value="JmjC_dom"/>
</dbReference>
<dbReference type="PROSITE" id="PS51184">
    <property type="entry name" value="JMJC"/>
    <property type="match status" value="1"/>
</dbReference>
<protein>
    <submittedName>
        <fullName evidence="2">Peptidylprolyl isomerase</fullName>
    </submittedName>
</protein>
<name>A0A2D2AZ97_9CAUL</name>
<keyword evidence="2" id="KW-0413">Isomerase</keyword>
<organism evidence="2 3">
    <name type="scientific">Caulobacter mirabilis</name>
    <dbReference type="NCBI Taxonomy" id="69666"/>
    <lineage>
        <taxon>Bacteria</taxon>
        <taxon>Pseudomonadati</taxon>
        <taxon>Pseudomonadota</taxon>
        <taxon>Alphaproteobacteria</taxon>
        <taxon>Caulobacterales</taxon>
        <taxon>Caulobacteraceae</taxon>
        <taxon>Caulobacter</taxon>
    </lineage>
</organism>
<proteinExistence type="predicted"/>
<dbReference type="GO" id="GO:0016853">
    <property type="term" value="F:isomerase activity"/>
    <property type="evidence" value="ECO:0007669"/>
    <property type="project" value="UniProtKB-KW"/>
</dbReference>
<evidence type="ECO:0000313" key="2">
    <source>
        <dbReference type="EMBL" id="ATQ43301.1"/>
    </source>
</evidence>
<accession>A0A2D2AZ97</accession>
<feature type="domain" description="JmjC" evidence="1">
    <location>
        <begin position="105"/>
        <end position="270"/>
    </location>
</feature>
<dbReference type="AlphaFoldDB" id="A0A2D2AZ97"/>
<dbReference type="PANTHER" id="PTHR12461">
    <property type="entry name" value="HYPOXIA-INDUCIBLE FACTOR 1 ALPHA INHIBITOR-RELATED"/>
    <property type="match status" value="1"/>
</dbReference>